<evidence type="ECO:0000256" key="12">
    <source>
        <dbReference type="SAM" id="MobiDB-lite"/>
    </source>
</evidence>
<dbReference type="STRING" id="765257.A0A0D0A6I1"/>
<dbReference type="PRINTS" id="PR01233">
    <property type="entry name" value="JOSEPHIN"/>
</dbReference>
<feature type="compositionally biased region" description="Acidic residues" evidence="12">
    <location>
        <begin position="365"/>
        <end position="383"/>
    </location>
</feature>
<comment type="subcellular location">
    <subcellularLocation>
        <location evidence="2">Nucleus</location>
    </subcellularLocation>
</comment>
<dbReference type="InterPro" id="IPR033865">
    <property type="entry name" value="Ataxin-3"/>
</dbReference>
<keyword evidence="10" id="KW-0539">Nucleus</keyword>
<feature type="compositionally biased region" description="Acidic residues" evidence="12">
    <location>
        <begin position="446"/>
        <end position="458"/>
    </location>
</feature>
<keyword evidence="4" id="KW-0645">Protease</keyword>
<dbReference type="GO" id="GO:0005634">
    <property type="term" value="C:nucleus"/>
    <property type="evidence" value="ECO:0007669"/>
    <property type="project" value="UniProtKB-SubCell"/>
</dbReference>
<keyword evidence="6" id="KW-0378">Hydrolase</keyword>
<proteinExistence type="predicted"/>
<dbReference type="OrthoDB" id="10063692at2759"/>
<feature type="region of interest" description="Disordered" evidence="12">
    <location>
        <begin position="417"/>
        <end position="476"/>
    </location>
</feature>
<keyword evidence="8" id="KW-0805">Transcription regulation</keyword>
<dbReference type="PANTHER" id="PTHR14159:SF0">
    <property type="entry name" value="ATAXIN-3-RELATED"/>
    <property type="match status" value="1"/>
</dbReference>
<sequence>MADLDRLLPLIYHERQQEGSMLCAQHALNSLLQENHFTAPDLSDIARNLDAMEYSYNRQSNSDGGSMNMDDTGYFSVQVLESALNVYGLSLVRWRSEAARPYRDKPHTQLAFILNHNHHWYTLRRFGLTPEGGHWFNLDSSEPEPRRIGKTYLAMFIQQAEQNGYSVFAVTPADSGGTLLRTRADEVAESAPEPSSNIHMSSATESTPLDAGYGDEDMDLQAALQASLTGGIDHRASIAPRASAPGTTPYPSPLIPADRDIAGVRSRQVPNAMSSSSWAYHHSPPVRETYENADPDPVRTSMERNRIIMERMRREQEMALREQYEAEAARFGLTRHEGSFRTSEQDEEDEHIRRAIAASLVDHPDSEEERDIIADDGDEDDDDYHPTPPAGQVHRVYDDDDADLQAALKASLENVPLGFSLPASPAPRPTQRFTSPPPAPTTYAEQETEVGTESDIEEDTSRAPSEAPEEEELSIEEIRRRRLARFGG</sequence>
<gene>
    <name evidence="14" type="ORF">PISMIDRAFT_630111</name>
</gene>
<evidence type="ECO:0000256" key="8">
    <source>
        <dbReference type="ARBA" id="ARBA00023015"/>
    </source>
</evidence>
<dbReference type="EMBL" id="KN833695">
    <property type="protein sequence ID" value="KIK27673.1"/>
    <property type="molecule type" value="Genomic_DNA"/>
</dbReference>
<evidence type="ECO:0000259" key="13">
    <source>
        <dbReference type="PROSITE" id="PS50957"/>
    </source>
</evidence>
<keyword evidence="5" id="KW-0833">Ubl conjugation pathway</keyword>
<dbReference type="Proteomes" id="UP000054018">
    <property type="component" value="Unassembled WGS sequence"/>
</dbReference>
<dbReference type="Gene3D" id="3.90.70.40">
    <property type="match status" value="1"/>
</dbReference>
<keyword evidence="15" id="KW-1185">Reference proteome</keyword>
<dbReference type="SMART" id="SM00726">
    <property type="entry name" value="UIM"/>
    <property type="match status" value="3"/>
</dbReference>
<evidence type="ECO:0000256" key="5">
    <source>
        <dbReference type="ARBA" id="ARBA00022786"/>
    </source>
</evidence>
<reference evidence="14 15" key="1">
    <citation type="submission" date="2014-04" db="EMBL/GenBank/DDBJ databases">
        <authorList>
            <consortium name="DOE Joint Genome Institute"/>
            <person name="Kuo A."/>
            <person name="Kohler A."/>
            <person name="Costa M.D."/>
            <person name="Nagy L.G."/>
            <person name="Floudas D."/>
            <person name="Copeland A."/>
            <person name="Barry K.W."/>
            <person name="Cichocki N."/>
            <person name="Veneault-Fourrey C."/>
            <person name="LaButti K."/>
            <person name="Lindquist E.A."/>
            <person name="Lipzen A."/>
            <person name="Lundell T."/>
            <person name="Morin E."/>
            <person name="Murat C."/>
            <person name="Sun H."/>
            <person name="Tunlid A."/>
            <person name="Henrissat B."/>
            <person name="Grigoriev I.V."/>
            <person name="Hibbett D.S."/>
            <person name="Martin F."/>
            <person name="Nordberg H.P."/>
            <person name="Cantor M.N."/>
            <person name="Hua S.X."/>
        </authorList>
    </citation>
    <scope>NUCLEOTIDE SEQUENCE [LARGE SCALE GENOMIC DNA]</scope>
    <source>
        <strain evidence="14 15">441</strain>
    </source>
</reference>
<feature type="region of interest" description="Disordered" evidence="12">
    <location>
        <begin position="358"/>
        <end position="395"/>
    </location>
</feature>
<organism evidence="14 15">
    <name type="scientific">Pisolithus microcarpus 441</name>
    <dbReference type="NCBI Taxonomy" id="765257"/>
    <lineage>
        <taxon>Eukaryota</taxon>
        <taxon>Fungi</taxon>
        <taxon>Dikarya</taxon>
        <taxon>Basidiomycota</taxon>
        <taxon>Agaricomycotina</taxon>
        <taxon>Agaricomycetes</taxon>
        <taxon>Agaricomycetidae</taxon>
        <taxon>Boletales</taxon>
        <taxon>Sclerodermatineae</taxon>
        <taxon>Pisolithaceae</taxon>
        <taxon>Pisolithus</taxon>
    </lineage>
</organism>
<evidence type="ECO:0000256" key="9">
    <source>
        <dbReference type="ARBA" id="ARBA00023163"/>
    </source>
</evidence>
<evidence type="ECO:0000256" key="10">
    <source>
        <dbReference type="ARBA" id="ARBA00023242"/>
    </source>
</evidence>
<accession>A0A0D0A6I1</accession>
<evidence type="ECO:0000313" key="14">
    <source>
        <dbReference type="EMBL" id="KIK27673.1"/>
    </source>
</evidence>
<dbReference type="HOGENOM" id="CLU_031228_4_1_1"/>
<feature type="compositionally biased region" description="Polar residues" evidence="12">
    <location>
        <begin position="193"/>
        <end position="207"/>
    </location>
</feature>
<keyword evidence="9" id="KW-0804">Transcription</keyword>
<evidence type="ECO:0000256" key="2">
    <source>
        <dbReference type="ARBA" id="ARBA00004123"/>
    </source>
</evidence>
<name>A0A0D0A6I1_9AGAM</name>
<dbReference type="PANTHER" id="PTHR14159">
    <property type="entry name" value="ATAXIN-3-RELATED"/>
    <property type="match status" value="1"/>
</dbReference>
<keyword evidence="7" id="KW-0788">Thiol protease</keyword>
<evidence type="ECO:0000256" key="4">
    <source>
        <dbReference type="ARBA" id="ARBA00022670"/>
    </source>
</evidence>
<reference evidence="15" key="2">
    <citation type="submission" date="2015-01" db="EMBL/GenBank/DDBJ databases">
        <title>Evolutionary Origins and Diversification of the Mycorrhizal Mutualists.</title>
        <authorList>
            <consortium name="DOE Joint Genome Institute"/>
            <consortium name="Mycorrhizal Genomics Consortium"/>
            <person name="Kohler A."/>
            <person name="Kuo A."/>
            <person name="Nagy L.G."/>
            <person name="Floudas D."/>
            <person name="Copeland A."/>
            <person name="Barry K.W."/>
            <person name="Cichocki N."/>
            <person name="Veneault-Fourrey C."/>
            <person name="LaButti K."/>
            <person name="Lindquist E.A."/>
            <person name="Lipzen A."/>
            <person name="Lundell T."/>
            <person name="Morin E."/>
            <person name="Murat C."/>
            <person name="Riley R."/>
            <person name="Ohm R."/>
            <person name="Sun H."/>
            <person name="Tunlid A."/>
            <person name="Henrissat B."/>
            <person name="Grigoriev I.V."/>
            <person name="Hibbett D.S."/>
            <person name="Martin F."/>
        </authorList>
    </citation>
    <scope>NUCLEOTIDE SEQUENCE [LARGE SCALE GENOMIC DNA]</scope>
    <source>
        <strain evidence="15">441</strain>
    </source>
</reference>
<comment type="catalytic activity">
    <reaction evidence="1">
        <text>Thiol-dependent hydrolysis of ester, thioester, amide, peptide and isopeptide bonds formed by the C-terminal Gly of ubiquitin (a 76-residue protein attached to proteins as an intracellular targeting signal).</text>
        <dbReference type="EC" id="3.4.19.12"/>
    </reaction>
</comment>
<dbReference type="GO" id="GO:0006508">
    <property type="term" value="P:proteolysis"/>
    <property type="evidence" value="ECO:0007669"/>
    <property type="project" value="UniProtKB-KW"/>
</dbReference>
<dbReference type="SMART" id="SM01246">
    <property type="entry name" value="Josephin"/>
    <property type="match status" value="1"/>
</dbReference>
<dbReference type="Gene3D" id="6.10.140.100">
    <property type="match status" value="1"/>
</dbReference>
<dbReference type="Pfam" id="PF02099">
    <property type="entry name" value="Josephin"/>
    <property type="match status" value="1"/>
</dbReference>
<evidence type="ECO:0000256" key="1">
    <source>
        <dbReference type="ARBA" id="ARBA00000707"/>
    </source>
</evidence>
<dbReference type="GO" id="GO:0016579">
    <property type="term" value="P:protein deubiquitination"/>
    <property type="evidence" value="ECO:0007669"/>
    <property type="project" value="InterPro"/>
</dbReference>
<feature type="domain" description="Josephin" evidence="13">
    <location>
        <begin position="8"/>
        <end position="185"/>
    </location>
</feature>
<dbReference type="InterPro" id="IPR003903">
    <property type="entry name" value="UIM_dom"/>
</dbReference>
<dbReference type="PROSITE" id="PS50330">
    <property type="entry name" value="UIM"/>
    <property type="match status" value="1"/>
</dbReference>
<dbReference type="AlphaFoldDB" id="A0A0D0A6I1"/>
<evidence type="ECO:0000256" key="3">
    <source>
        <dbReference type="ARBA" id="ARBA00012759"/>
    </source>
</evidence>
<dbReference type="GO" id="GO:0004843">
    <property type="term" value="F:cysteine-type deubiquitinase activity"/>
    <property type="evidence" value="ECO:0007669"/>
    <property type="project" value="UniProtKB-EC"/>
</dbReference>
<protein>
    <recommendedName>
        <fullName evidence="3">ubiquitinyl hydrolase 1</fullName>
        <ecNumber evidence="3">3.4.19.12</ecNumber>
    </recommendedName>
</protein>
<evidence type="ECO:0000256" key="11">
    <source>
        <dbReference type="PROSITE-ProRule" id="PRU00331"/>
    </source>
</evidence>
<comment type="caution">
    <text evidence="11">Lacks conserved residue(s) required for the propagation of feature annotation.</text>
</comment>
<evidence type="ECO:0000256" key="7">
    <source>
        <dbReference type="ARBA" id="ARBA00022807"/>
    </source>
</evidence>
<feature type="region of interest" description="Disordered" evidence="12">
    <location>
        <begin position="184"/>
        <end position="211"/>
    </location>
</feature>
<evidence type="ECO:0000256" key="6">
    <source>
        <dbReference type="ARBA" id="ARBA00022801"/>
    </source>
</evidence>
<dbReference type="Gene3D" id="1.10.287.10">
    <property type="entry name" value="S15/NS1, RNA-binding"/>
    <property type="match status" value="1"/>
</dbReference>
<evidence type="ECO:0000313" key="15">
    <source>
        <dbReference type="Proteomes" id="UP000054018"/>
    </source>
</evidence>
<dbReference type="InterPro" id="IPR006155">
    <property type="entry name" value="Josephin"/>
</dbReference>
<dbReference type="EC" id="3.4.19.12" evidence="3"/>
<dbReference type="PROSITE" id="PS50957">
    <property type="entry name" value="JOSEPHIN"/>
    <property type="match status" value="1"/>
</dbReference>